<dbReference type="PROSITE" id="PS00455">
    <property type="entry name" value="AMP_BINDING"/>
    <property type="match status" value="1"/>
</dbReference>
<dbReference type="SUPFAM" id="SSF56801">
    <property type="entry name" value="Acetyl-CoA synthetase-like"/>
    <property type="match status" value="1"/>
</dbReference>
<evidence type="ECO:0000313" key="7">
    <source>
        <dbReference type="Proteomes" id="UP000433406"/>
    </source>
</evidence>
<dbReference type="Gene3D" id="2.30.38.10">
    <property type="entry name" value="Luciferase, Domain 3"/>
    <property type="match status" value="1"/>
</dbReference>
<protein>
    <submittedName>
        <fullName evidence="6">AMP-binding protein</fullName>
    </submittedName>
</protein>
<reference evidence="6 7" key="1">
    <citation type="submission" date="2019-10" db="EMBL/GenBank/DDBJ databases">
        <title>Nocardioides novel species isolated from the excrement of Marmot.</title>
        <authorList>
            <person name="Zhang G."/>
        </authorList>
    </citation>
    <scope>NUCLEOTIDE SEQUENCE [LARGE SCALE GENOMIC DNA]</scope>
    <source>
        <strain evidence="7">zg-579</strain>
    </source>
</reference>
<dbReference type="PANTHER" id="PTHR24096">
    <property type="entry name" value="LONG-CHAIN-FATTY-ACID--COA LIGASE"/>
    <property type="match status" value="1"/>
</dbReference>
<dbReference type="Proteomes" id="UP000433406">
    <property type="component" value="Unassembled WGS sequence"/>
</dbReference>
<feature type="domain" description="AMP-binding enzyme C-terminal" evidence="5">
    <location>
        <begin position="479"/>
        <end position="552"/>
    </location>
</feature>
<evidence type="ECO:0000256" key="1">
    <source>
        <dbReference type="ARBA" id="ARBA00006432"/>
    </source>
</evidence>
<proteinExistence type="inferred from homology"/>
<dbReference type="Gene3D" id="3.30.300.30">
    <property type="match status" value="1"/>
</dbReference>
<feature type="domain" description="AMP-dependent synthetase/ligase" evidence="4">
    <location>
        <begin position="75"/>
        <end position="429"/>
    </location>
</feature>
<dbReference type="InterPro" id="IPR020845">
    <property type="entry name" value="AMP-binding_CS"/>
</dbReference>
<dbReference type="Gene3D" id="3.40.50.980">
    <property type="match status" value="2"/>
</dbReference>
<evidence type="ECO:0000256" key="3">
    <source>
        <dbReference type="SAM" id="MobiDB-lite"/>
    </source>
</evidence>
<name>A0A6I3IT63_9ACTN</name>
<evidence type="ECO:0000313" key="6">
    <source>
        <dbReference type="EMBL" id="MTB93713.1"/>
    </source>
</evidence>
<dbReference type="Pfam" id="PF00501">
    <property type="entry name" value="AMP-binding"/>
    <property type="match status" value="1"/>
</dbReference>
<dbReference type="EMBL" id="WLCI01000002">
    <property type="protein sequence ID" value="MTB93713.1"/>
    <property type="molecule type" value="Genomic_DNA"/>
</dbReference>
<dbReference type="GO" id="GO:0016405">
    <property type="term" value="F:CoA-ligase activity"/>
    <property type="evidence" value="ECO:0007669"/>
    <property type="project" value="TreeGrafter"/>
</dbReference>
<evidence type="ECO:0000259" key="5">
    <source>
        <dbReference type="Pfam" id="PF13193"/>
    </source>
</evidence>
<evidence type="ECO:0000256" key="2">
    <source>
        <dbReference type="ARBA" id="ARBA00022598"/>
    </source>
</evidence>
<dbReference type="InterPro" id="IPR045851">
    <property type="entry name" value="AMP-bd_C_sf"/>
</dbReference>
<dbReference type="FunFam" id="3.30.300.30:FF:000008">
    <property type="entry name" value="2,3-dihydroxybenzoate-AMP ligase"/>
    <property type="match status" value="1"/>
</dbReference>
<evidence type="ECO:0000259" key="4">
    <source>
        <dbReference type="Pfam" id="PF00501"/>
    </source>
</evidence>
<dbReference type="InterPro" id="IPR000873">
    <property type="entry name" value="AMP-dep_synth/lig_dom"/>
</dbReference>
<dbReference type="AlphaFoldDB" id="A0A6I3IT63"/>
<accession>A0A6I3IT63</accession>
<comment type="similarity">
    <text evidence="1">Belongs to the ATP-dependent AMP-binding enzyme family.</text>
</comment>
<keyword evidence="2" id="KW-0436">Ligase</keyword>
<dbReference type="PANTHER" id="PTHR24096:SF149">
    <property type="entry name" value="AMP-BINDING DOMAIN-CONTAINING PROTEIN-RELATED"/>
    <property type="match status" value="1"/>
</dbReference>
<organism evidence="6 7">
    <name type="scientific">Nocardioides marmotae</name>
    <dbReference type="NCBI Taxonomy" id="2663857"/>
    <lineage>
        <taxon>Bacteria</taxon>
        <taxon>Bacillati</taxon>
        <taxon>Actinomycetota</taxon>
        <taxon>Actinomycetes</taxon>
        <taxon>Propionibacteriales</taxon>
        <taxon>Nocardioidaceae</taxon>
        <taxon>Nocardioides</taxon>
    </lineage>
</organism>
<dbReference type="Pfam" id="PF13193">
    <property type="entry name" value="AMP-binding_C"/>
    <property type="match status" value="1"/>
</dbReference>
<feature type="region of interest" description="Disordered" evidence="3">
    <location>
        <begin position="1"/>
        <end position="20"/>
    </location>
</feature>
<dbReference type="InterPro" id="IPR025110">
    <property type="entry name" value="AMP-bd_C"/>
</dbReference>
<comment type="caution">
    <text evidence="6">The sequence shown here is derived from an EMBL/GenBank/DDBJ whole genome shotgun (WGS) entry which is preliminary data.</text>
</comment>
<sequence length="571" mass="61538">MGEAPRHPHSRDHLRERVGGRGLVHRYDERRQGAHLRRGRRLRSLRGPHLGALHLVRPPLAGEAGVNHDYAYPLRTAADRFATRVAIRYRGTSWTFAEADAVTDRIAAACERRGLSGASALLLLNNEPLTVFAMLGLARAGITAVPVNPRLTVNEIAFQLEDSASTVIIADAAFVEVARQLASTHPTVRLVVTANVADPADGEARLEDLADEAGAPTTVVDSSSTAQIVYTSGTTGFPKGVIRTHEANLWTTVNHALGQPRAAEDVELFVLPLFGIAFVFQVLPTLMQGGTVVLDGGFDPARAWEVLETENVTRAFFAPTMLSSMLEVEGHERYDVSALTTLNSAYEFPVKVREAAERRFGPVIAYMYGLSESQLTASTKEAFAADPTNAGPAMGLSRVRAVGPAGEVLPPGEVGEIVLQGPSTMAGYLNRPEINATTVVDGWLHTGDIGYVDAHGAVHMSGRKKEIIKTGGFAVDPVEVENCLLTHDEIAEAAVIGIPDDHWGQRIVAYVVRRAEISEADVIAHVRAGLATFKAPKDVCFVPELPKTPTGKIQRAELRKIEHKKMGTPTA</sequence>
<gene>
    <name evidence="6" type="ORF">GGQ22_01320</name>
</gene>
<keyword evidence="7" id="KW-1185">Reference proteome</keyword>